<sequence>MRSTHTAPAPAFRAAIGSLPTGVSIVSAGSGAQRWATTIGTLTSLSLEPPLVLFCLRLGSPMLRHLTEPSMITAPAMISAPFAISVLGADQHHLADLFAGPRTERSLEALTAEVDGVPVVAGASAWITCTPHRRHDEGDHAIVIGAVRHTEVGTAPPLVRHTGRYRTLL</sequence>
<dbReference type="SMART" id="SM00903">
    <property type="entry name" value="Flavin_Reduct"/>
    <property type="match status" value="1"/>
</dbReference>
<dbReference type="AlphaFoldDB" id="A0A9W6V8M7"/>
<dbReference type="GO" id="GO:0042602">
    <property type="term" value="F:riboflavin reductase (NADPH) activity"/>
    <property type="evidence" value="ECO:0007669"/>
    <property type="project" value="TreeGrafter"/>
</dbReference>
<dbReference type="RefSeq" id="WP_285607878.1">
    <property type="nucleotide sequence ID" value="NZ_BSSD01000001.1"/>
</dbReference>
<proteinExistence type="predicted"/>
<protein>
    <submittedName>
        <fullName evidence="3">Oxidoreductase</fullName>
    </submittedName>
</protein>
<reference evidence="3" key="1">
    <citation type="submission" date="2023-02" db="EMBL/GenBank/DDBJ databases">
        <title>Actinokineospora globicatena NBRC 15670.</title>
        <authorList>
            <person name="Ichikawa N."/>
            <person name="Sato H."/>
            <person name="Tonouchi N."/>
        </authorList>
    </citation>
    <scope>NUCLEOTIDE SEQUENCE</scope>
    <source>
        <strain evidence="3">NBRC 15670</strain>
    </source>
</reference>
<evidence type="ECO:0000313" key="3">
    <source>
        <dbReference type="EMBL" id="GLW90126.1"/>
    </source>
</evidence>
<evidence type="ECO:0000313" key="4">
    <source>
        <dbReference type="Proteomes" id="UP001165042"/>
    </source>
</evidence>
<feature type="domain" description="Flavin reductase like" evidence="2">
    <location>
        <begin position="16"/>
        <end position="167"/>
    </location>
</feature>
<evidence type="ECO:0000259" key="2">
    <source>
        <dbReference type="SMART" id="SM00903"/>
    </source>
</evidence>
<dbReference type="EMBL" id="BSSD01000001">
    <property type="protein sequence ID" value="GLW90126.1"/>
    <property type="molecule type" value="Genomic_DNA"/>
</dbReference>
<dbReference type="InterPro" id="IPR002563">
    <property type="entry name" value="Flavin_Rdtase-like_dom"/>
</dbReference>
<gene>
    <name evidence="3" type="ORF">Aglo03_09420</name>
</gene>
<dbReference type="InterPro" id="IPR012349">
    <property type="entry name" value="Split_barrel_FMN-bd"/>
</dbReference>
<dbReference type="PANTHER" id="PTHR30466:SF1">
    <property type="entry name" value="FMN REDUCTASE (NADH) RUTF"/>
    <property type="match status" value="1"/>
</dbReference>
<keyword evidence="1" id="KW-0560">Oxidoreductase</keyword>
<dbReference type="Proteomes" id="UP001165042">
    <property type="component" value="Unassembled WGS sequence"/>
</dbReference>
<keyword evidence="4" id="KW-1185">Reference proteome</keyword>
<dbReference type="InterPro" id="IPR050268">
    <property type="entry name" value="NADH-dep_flavin_reductase"/>
</dbReference>
<comment type="caution">
    <text evidence="3">The sequence shown here is derived from an EMBL/GenBank/DDBJ whole genome shotgun (WGS) entry which is preliminary data.</text>
</comment>
<dbReference type="PANTHER" id="PTHR30466">
    <property type="entry name" value="FLAVIN REDUCTASE"/>
    <property type="match status" value="1"/>
</dbReference>
<evidence type="ECO:0000256" key="1">
    <source>
        <dbReference type="ARBA" id="ARBA00023002"/>
    </source>
</evidence>
<name>A0A9W6V8M7_9PSEU</name>
<dbReference type="Gene3D" id="2.30.110.10">
    <property type="entry name" value="Electron Transport, Fmn-binding Protein, Chain A"/>
    <property type="match status" value="1"/>
</dbReference>
<dbReference type="SUPFAM" id="SSF50475">
    <property type="entry name" value="FMN-binding split barrel"/>
    <property type="match status" value="1"/>
</dbReference>
<accession>A0A9W6V8M7</accession>
<dbReference type="GO" id="GO:0010181">
    <property type="term" value="F:FMN binding"/>
    <property type="evidence" value="ECO:0007669"/>
    <property type="project" value="InterPro"/>
</dbReference>
<dbReference type="Pfam" id="PF01613">
    <property type="entry name" value="Flavin_Reduct"/>
    <property type="match status" value="1"/>
</dbReference>
<organism evidence="3 4">
    <name type="scientific">Actinokineospora globicatena</name>
    <dbReference type="NCBI Taxonomy" id="103729"/>
    <lineage>
        <taxon>Bacteria</taxon>
        <taxon>Bacillati</taxon>
        <taxon>Actinomycetota</taxon>
        <taxon>Actinomycetes</taxon>
        <taxon>Pseudonocardiales</taxon>
        <taxon>Pseudonocardiaceae</taxon>
        <taxon>Actinokineospora</taxon>
    </lineage>
</organism>